<dbReference type="PANTHER" id="PTHR34457">
    <property type="entry name" value="EMBRYO DEFECTIVE 2410"/>
    <property type="match status" value="1"/>
</dbReference>
<accession>A0A0B2NZU1</accession>
<organism evidence="1">
    <name type="scientific">Glycine soja</name>
    <name type="common">Wild soybean</name>
    <dbReference type="NCBI Taxonomy" id="3848"/>
    <lineage>
        <taxon>Eukaryota</taxon>
        <taxon>Viridiplantae</taxon>
        <taxon>Streptophyta</taxon>
        <taxon>Embryophyta</taxon>
        <taxon>Tracheophyta</taxon>
        <taxon>Spermatophyta</taxon>
        <taxon>Magnoliopsida</taxon>
        <taxon>eudicotyledons</taxon>
        <taxon>Gunneridae</taxon>
        <taxon>Pentapetalae</taxon>
        <taxon>rosids</taxon>
        <taxon>fabids</taxon>
        <taxon>Fabales</taxon>
        <taxon>Fabaceae</taxon>
        <taxon>Papilionoideae</taxon>
        <taxon>50 kb inversion clade</taxon>
        <taxon>NPAAA clade</taxon>
        <taxon>indigoferoid/millettioid clade</taxon>
        <taxon>Phaseoleae</taxon>
        <taxon>Glycine</taxon>
        <taxon>Glycine subgen. Soja</taxon>
    </lineage>
</organism>
<dbReference type="InterPro" id="IPR053022">
    <property type="entry name" value="Chloroplast_translocon_comp"/>
</dbReference>
<dbReference type="EMBL" id="KN670225">
    <property type="protein sequence ID" value="KHN02595.1"/>
    <property type="molecule type" value="Genomic_DNA"/>
</dbReference>
<dbReference type="Proteomes" id="UP000053555">
    <property type="component" value="Unassembled WGS sequence"/>
</dbReference>
<reference evidence="1" key="1">
    <citation type="submission" date="2014-07" db="EMBL/GenBank/DDBJ databases">
        <title>Identification of a novel salt tolerance gene in wild soybean by whole-genome sequencing.</title>
        <authorList>
            <person name="Lam H.-M."/>
            <person name="Qi X."/>
            <person name="Li M.-W."/>
            <person name="Liu X."/>
            <person name="Xie M."/>
            <person name="Ni M."/>
            <person name="Xu X."/>
        </authorList>
    </citation>
    <scope>NUCLEOTIDE SEQUENCE [LARGE SCALE GENOMIC DNA]</scope>
    <source>
        <tissue evidence="1">Root</tissue>
    </source>
</reference>
<dbReference type="PANTHER" id="PTHR34457:SF3">
    <property type="entry name" value="PROTEIN TIC236, CHLOROPLASTIC"/>
    <property type="match status" value="1"/>
</dbReference>
<name>A0A0B2NZU1_GLYSO</name>
<evidence type="ECO:0000313" key="1">
    <source>
        <dbReference type="EMBL" id="KHN02595.1"/>
    </source>
</evidence>
<sequence length="99" mass="10741">MQVARRLDSQLAESILENNGQLAFEKLATATLEKLMPRIEGKGQFGLAKWKLVYAPQIPSLVSSGATVDPFTLLAANLSFGTDVEVQLGKRIQPTSLVN</sequence>
<protein>
    <submittedName>
        <fullName evidence="1">Uncharacterized protein</fullName>
    </submittedName>
</protein>
<proteinExistence type="predicted"/>
<gene>
    <name evidence="1" type="ORF">glysoja_043550</name>
</gene>
<dbReference type="AlphaFoldDB" id="A0A0B2NZU1"/>